<keyword evidence="7 8" id="KW-0472">Membrane</keyword>
<dbReference type="RefSeq" id="WP_183853629.1">
    <property type="nucleotide sequence ID" value="NZ_JACHOO010000002.1"/>
</dbReference>
<gene>
    <name evidence="10" type="ORF">GGQ63_001244</name>
</gene>
<dbReference type="Pfam" id="PF00528">
    <property type="entry name" value="BPD_transp_1"/>
    <property type="match status" value="1"/>
</dbReference>
<dbReference type="AlphaFoldDB" id="A0A7W9CVM3"/>
<organism evidence="10 11">
    <name type="scientific">Prosthecomicrobium pneumaticum</name>
    <dbReference type="NCBI Taxonomy" id="81895"/>
    <lineage>
        <taxon>Bacteria</taxon>
        <taxon>Pseudomonadati</taxon>
        <taxon>Pseudomonadota</taxon>
        <taxon>Alphaproteobacteria</taxon>
        <taxon>Hyphomicrobiales</taxon>
        <taxon>Kaistiaceae</taxon>
        <taxon>Prosthecomicrobium</taxon>
    </lineage>
</organism>
<keyword evidence="4" id="KW-1003">Cell membrane</keyword>
<comment type="subcellular location">
    <subcellularLocation>
        <location evidence="1">Cell inner membrane</location>
        <topology evidence="1">Multi-pass membrane protein</topology>
    </subcellularLocation>
    <subcellularLocation>
        <location evidence="8">Cell membrane</location>
        <topology evidence="8">Multi-pass membrane protein</topology>
    </subcellularLocation>
</comment>
<evidence type="ECO:0000256" key="5">
    <source>
        <dbReference type="ARBA" id="ARBA00022692"/>
    </source>
</evidence>
<evidence type="ECO:0000259" key="9">
    <source>
        <dbReference type="PROSITE" id="PS50928"/>
    </source>
</evidence>
<keyword evidence="11" id="KW-1185">Reference proteome</keyword>
<evidence type="ECO:0000256" key="2">
    <source>
        <dbReference type="ARBA" id="ARBA00010072"/>
    </source>
</evidence>
<dbReference type="Gene3D" id="1.10.3720.10">
    <property type="entry name" value="MetI-like"/>
    <property type="match status" value="1"/>
</dbReference>
<dbReference type="CDD" id="cd06261">
    <property type="entry name" value="TM_PBP2"/>
    <property type="match status" value="1"/>
</dbReference>
<dbReference type="EMBL" id="JACHOO010000002">
    <property type="protein sequence ID" value="MBB5752192.1"/>
    <property type="molecule type" value="Genomic_DNA"/>
</dbReference>
<evidence type="ECO:0000256" key="4">
    <source>
        <dbReference type="ARBA" id="ARBA00022475"/>
    </source>
</evidence>
<protein>
    <submittedName>
        <fullName evidence="10">Polar amino acid transport system permease protein</fullName>
    </submittedName>
</protein>
<feature type="transmembrane region" description="Helical" evidence="8">
    <location>
        <begin position="147"/>
        <end position="171"/>
    </location>
</feature>
<evidence type="ECO:0000313" key="10">
    <source>
        <dbReference type="EMBL" id="MBB5752192.1"/>
    </source>
</evidence>
<dbReference type="PANTHER" id="PTHR30614:SF35">
    <property type="entry name" value="ABC TRANSPORTER PERMEASE PROTEIN"/>
    <property type="match status" value="1"/>
</dbReference>
<evidence type="ECO:0000256" key="6">
    <source>
        <dbReference type="ARBA" id="ARBA00022989"/>
    </source>
</evidence>
<keyword evidence="3 8" id="KW-0813">Transport</keyword>
<dbReference type="InterPro" id="IPR035906">
    <property type="entry name" value="MetI-like_sf"/>
</dbReference>
<dbReference type="PROSITE" id="PS50928">
    <property type="entry name" value="ABC_TM1"/>
    <property type="match status" value="1"/>
</dbReference>
<evidence type="ECO:0000313" key="11">
    <source>
        <dbReference type="Proteomes" id="UP000523821"/>
    </source>
</evidence>
<dbReference type="PANTHER" id="PTHR30614">
    <property type="entry name" value="MEMBRANE COMPONENT OF AMINO ACID ABC TRANSPORTER"/>
    <property type="match status" value="1"/>
</dbReference>
<evidence type="ECO:0000256" key="8">
    <source>
        <dbReference type="RuleBase" id="RU363032"/>
    </source>
</evidence>
<evidence type="ECO:0000256" key="1">
    <source>
        <dbReference type="ARBA" id="ARBA00004429"/>
    </source>
</evidence>
<dbReference type="GO" id="GO:0022857">
    <property type="term" value="F:transmembrane transporter activity"/>
    <property type="evidence" value="ECO:0007669"/>
    <property type="project" value="InterPro"/>
</dbReference>
<dbReference type="SUPFAM" id="SSF161098">
    <property type="entry name" value="MetI-like"/>
    <property type="match status" value="1"/>
</dbReference>
<dbReference type="NCBIfam" id="TIGR01726">
    <property type="entry name" value="HEQRo_perm_3TM"/>
    <property type="match status" value="1"/>
</dbReference>
<dbReference type="InterPro" id="IPR043429">
    <property type="entry name" value="ArtM/GltK/GlnP/TcyL/YhdX-like"/>
</dbReference>
<evidence type="ECO:0000256" key="7">
    <source>
        <dbReference type="ARBA" id="ARBA00023136"/>
    </source>
</evidence>
<reference evidence="10 11" key="1">
    <citation type="submission" date="2020-08" db="EMBL/GenBank/DDBJ databases">
        <title>Genomic Encyclopedia of Type Strains, Phase IV (KMG-IV): sequencing the most valuable type-strain genomes for metagenomic binning, comparative biology and taxonomic classification.</title>
        <authorList>
            <person name="Goeker M."/>
        </authorList>
    </citation>
    <scope>NUCLEOTIDE SEQUENCE [LARGE SCALE GENOMIC DNA]</scope>
    <source>
        <strain evidence="10 11">DSM 16268</strain>
    </source>
</reference>
<comment type="similarity">
    <text evidence="2">Belongs to the binding-protein-dependent transport system permease family. HisMQ subfamily.</text>
</comment>
<keyword evidence="6 8" id="KW-1133">Transmembrane helix</keyword>
<dbReference type="InterPro" id="IPR010065">
    <property type="entry name" value="AA_ABC_transptr_permease_3TM"/>
</dbReference>
<feature type="transmembrane region" description="Helical" evidence="8">
    <location>
        <begin position="70"/>
        <end position="88"/>
    </location>
</feature>
<dbReference type="GO" id="GO:0043190">
    <property type="term" value="C:ATP-binding cassette (ABC) transporter complex"/>
    <property type="evidence" value="ECO:0007669"/>
    <property type="project" value="InterPro"/>
</dbReference>
<sequence length="222" mass="24431">MQDYVFHFGPVFARWEDLAWGLWRTLELSVLSMAFGLAIGVLGAVGRSFGPRPLSLALAAYVELIRNTPLLIQLYFVFFTLPFLGLRLSSDAAAILTLSIHLGAYATEIVRAGIAAVPVGQIEAGKSLGLSSYRIIRHIVLVPAMRAVYPAMTAQFILQLLGTSIVSAIAAEELTAIANNMVMQSFRSFEIYITIAVIYFVVVQAFIVAFRLGGVWLFRWKV</sequence>
<dbReference type="InterPro" id="IPR000515">
    <property type="entry name" value="MetI-like"/>
</dbReference>
<feature type="domain" description="ABC transmembrane type-1" evidence="9">
    <location>
        <begin position="22"/>
        <end position="210"/>
    </location>
</feature>
<dbReference type="GO" id="GO:0006865">
    <property type="term" value="P:amino acid transport"/>
    <property type="evidence" value="ECO:0007669"/>
    <property type="project" value="TreeGrafter"/>
</dbReference>
<accession>A0A7W9CVM3</accession>
<keyword evidence="5 8" id="KW-0812">Transmembrane</keyword>
<dbReference type="Proteomes" id="UP000523821">
    <property type="component" value="Unassembled WGS sequence"/>
</dbReference>
<feature type="transmembrane region" description="Helical" evidence="8">
    <location>
        <begin position="191"/>
        <end position="218"/>
    </location>
</feature>
<name>A0A7W9CVM3_9HYPH</name>
<proteinExistence type="inferred from homology"/>
<feature type="transmembrane region" description="Helical" evidence="8">
    <location>
        <begin position="28"/>
        <end position="50"/>
    </location>
</feature>
<evidence type="ECO:0000256" key="3">
    <source>
        <dbReference type="ARBA" id="ARBA00022448"/>
    </source>
</evidence>
<comment type="caution">
    <text evidence="10">The sequence shown here is derived from an EMBL/GenBank/DDBJ whole genome shotgun (WGS) entry which is preliminary data.</text>
</comment>